<comment type="caution">
    <text evidence="2">The sequence shown here is derived from an EMBL/GenBank/DDBJ whole genome shotgun (WGS) entry which is preliminary data.</text>
</comment>
<evidence type="ECO:0000313" key="2">
    <source>
        <dbReference type="EMBL" id="MPN08125.1"/>
    </source>
</evidence>
<feature type="transmembrane region" description="Helical" evidence="1">
    <location>
        <begin position="6"/>
        <end position="31"/>
    </location>
</feature>
<organism evidence="2">
    <name type="scientific">bioreactor metagenome</name>
    <dbReference type="NCBI Taxonomy" id="1076179"/>
    <lineage>
        <taxon>unclassified sequences</taxon>
        <taxon>metagenomes</taxon>
        <taxon>ecological metagenomes</taxon>
    </lineage>
</organism>
<sequence length="134" mass="16025">MTIFLNLLGLISLIIGVYVGYKFAFVIYQYLRMKLPENKEKHTKKLDTFMVVDTVIKEKYNLGLLNLYPNTSSIRDEFSFKELNQIYDIIEKMEELGVQFIYLKPKNQDRLIYKAISLRRDLYKEGYIQLSEYK</sequence>
<dbReference type="EMBL" id="VSSQ01054145">
    <property type="protein sequence ID" value="MPN08125.1"/>
    <property type="molecule type" value="Genomic_DNA"/>
</dbReference>
<proteinExistence type="predicted"/>
<keyword evidence="1" id="KW-0472">Membrane</keyword>
<dbReference type="AlphaFoldDB" id="A0A645F1E7"/>
<protein>
    <submittedName>
        <fullName evidence="2">Uncharacterized protein</fullName>
    </submittedName>
</protein>
<keyword evidence="1" id="KW-1133">Transmembrane helix</keyword>
<reference evidence="2" key="1">
    <citation type="submission" date="2019-08" db="EMBL/GenBank/DDBJ databases">
        <authorList>
            <person name="Kucharzyk K."/>
            <person name="Murdoch R.W."/>
            <person name="Higgins S."/>
            <person name="Loffler F."/>
        </authorList>
    </citation>
    <scope>NUCLEOTIDE SEQUENCE</scope>
</reference>
<accession>A0A645F1E7</accession>
<evidence type="ECO:0000256" key="1">
    <source>
        <dbReference type="SAM" id="Phobius"/>
    </source>
</evidence>
<name>A0A645F1E7_9ZZZZ</name>
<gene>
    <name evidence="2" type="ORF">SDC9_155403</name>
</gene>
<keyword evidence="1" id="KW-0812">Transmembrane</keyword>